<name>A0A841SMG4_9BACL</name>
<accession>A0A841SMG4</accession>
<evidence type="ECO:0000313" key="1">
    <source>
        <dbReference type="EMBL" id="MBB6633124.1"/>
    </source>
</evidence>
<evidence type="ECO:0000313" key="2">
    <source>
        <dbReference type="Proteomes" id="UP000535838"/>
    </source>
</evidence>
<dbReference type="RefSeq" id="WP_185118356.1">
    <property type="nucleotide sequence ID" value="NZ_JACJVQ010000003.1"/>
</dbReference>
<comment type="caution">
    <text evidence="1">The sequence shown here is derived from an EMBL/GenBank/DDBJ whole genome shotgun (WGS) entry which is preliminary data.</text>
</comment>
<organism evidence="1 2">
    <name type="scientific">Cohnella thailandensis</name>
    <dbReference type="NCBI Taxonomy" id="557557"/>
    <lineage>
        <taxon>Bacteria</taxon>
        <taxon>Bacillati</taxon>
        <taxon>Bacillota</taxon>
        <taxon>Bacilli</taxon>
        <taxon>Bacillales</taxon>
        <taxon>Paenibacillaceae</taxon>
        <taxon>Cohnella</taxon>
    </lineage>
</organism>
<dbReference type="Proteomes" id="UP000535838">
    <property type="component" value="Unassembled WGS sequence"/>
</dbReference>
<protein>
    <submittedName>
        <fullName evidence="1">Uncharacterized protein</fullName>
    </submittedName>
</protein>
<proteinExistence type="predicted"/>
<keyword evidence="2" id="KW-1185">Reference proteome</keyword>
<gene>
    <name evidence="1" type="ORF">H7B67_03220</name>
</gene>
<reference evidence="1 2" key="1">
    <citation type="submission" date="2020-08" db="EMBL/GenBank/DDBJ databases">
        <title>Cohnella phylogeny.</title>
        <authorList>
            <person name="Dunlap C."/>
        </authorList>
    </citation>
    <scope>NUCLEOTIDE SEQUENCE [LARGE SCALE GENOMIC DNA]</scope>
    <source>
        <strain evidence="1 2">DSM 25241</strain>
    </source>
</reference>
<dbReference type="AlphaFoldDB" id="A0A841SMG4"/>
<dbReference type="EMBL" id="JACJVQ010000003">
    <property type="protein sequence ID" value="MBB6633124.1"/>
    <property type="molecule type" value="Genomic_DNA"/>
</dbReference>
<sequence>MKRYMYRAQCRPGVEPEACLRAMKRAVEGRRERCPAENTSVFTYGDEWFLYYECSGEEKVDPDLLFAEAGELLAVWPGAGAGQARHWAPMTDIFHYQRPVSAEHWARKHPDRKPYGRIAVLKPEEIASYVYYHYQYQEERPGDGDKYGIIGLHENVLFFYSELPATLEKAPYEGKLKTNLRPDNWQAVMDPHFVMWTDAPPGEEVWRKLPLVLEASEQGRLGG</sequence>